<accession>A0A2J6TU64</accession>
<sequence length="228" mass="25265">MVAKQSGFLAGSSNGFREAKGEKVGGEIRGLWAVAKARGKQIGKQIDKPHARLFFEFQSAFGTRCELNLFQIIDASKAPITERKGVIVYHHMIANQIPIMVNVAVIDRNSSCHVQNYSQLLSWVLSKRLQQYAHPYATGVVVPVFVKGRTGHIYPGLEKTKDQLDQVEQEPKSLKEYDFRDPLSGEGRQFRTISAGTAMASNATVESTIKERQSADTSDATRQAARLV</sequence>
<organism evidence="2 3">
    <name type="scientific">Hyaloscypha bicolor E</name>
    <dbReference type="NCBI Taxonomy" id="1095630"/>
    <lineage>
        <taxon>Eukaryota</taxon>
        <taxon>Fungi</taxon>
        <taxon>Dikarya</taxon>
        <taxon>Ascomycota</taxon>
        <taxon>Pezizomycotina</taxon>
        <taxon>Leotiomycetes</taxon>
        <taxon>Helotiales</taxon>
        <taxon>Hyaloscyphaceae</taxon>
        <taxon>Hyaloscypha</taxon>
        <taxon>Hyaloscypha bicolor</taxon>
    </lineage>
</organism>
<gene>
    <name evidence="2" type="ORF">K444DRAFT_698489</name>
</gene>
<reference evidence="2 3" key="1">
    <citation type="submission" date="2016-04" db="EMBL/GenBank/DDBJ databases">
        <title>A degradative enzymes factory behind the ericoid mycorrhizal symbiosis.</title>
        <authorList>
            <consortium name="DOE Joint Genome Institute"/>
            <person name="Martino E."/>
            <person name="Morin E."/>
            <person name="Grelet G."/>
            <person name="Kuo A."/>
            <person name="Kohler A."/>
            <person name="Daghino S."/>
            <person name="Barry K."/>
            <person name="Choi C."/>
            <person name="Cichocki N."/>
            <person name="Clum A."/>
            <person name="Copeland A."/>
            <person name="Hainaut M."/>
            <person name="Haridas S."/>
            <person name="Labutti K."/>
            <person name="Lindquist E."/>
            <person name="Lipzen A."/>
            <person name="Khouja H.-R."/>
            <person name="Murat C."/>
            <person name="Ohm R."/>
            <person name="Olson A."/>
            <person name="Spatafora J."/>
            <person name="Veneault-Fourrey C."/>
            <person name="Henrissat B."/>
            <person name="Grigoriev I."/>
            <person name="Martin F."/>
            <person name="Perotto S."/>
        </authorList>
    </citation>
    <scope>NUCLEOTIDE SEQUENCE [LARGE SCALE GENOMIC DNA]</scope>
    <source>
        <strain evidence="2 3">E</strain>
    </source>
</reference>
<dbReference type="GeneID" id="36596028"/>
<dbReference type="EMBL" id="KZ613743">
    <property type="protein sequence ID" value="PMD66569.1"/>
    <property type="molecule type" value="Genomic_DNA"/>
</dbReference>
<proteinExistence type="predicted"/>
<name>A0A2J6TU64_9HELO</name>
<evidence type="ECO:0000256" key="1">
    <source>
        <dbReference type="SAM" id="MobiDB-lite"/>
    </source>
</evidence>
<evidence type="ECO:0000313" key="2">
    <source>
        <dbReference type="EMBL" id="PMD66569.1"/>
    </source>
</evidence>
<dbReference type="AlphaFoldDB" id="A0A2J6TU64"/>
<evidence type="ECO:0000313" key="3">
    <source>
        <dbReference type="Proteomes" id="UP000235371"/>
    </source>
</evidence>
<feature type="region of interest" description="Disordered" evidence="1">
    <location>
        <begin position="204"/>
        <end position="228"/>
    </location>
</feature>
<keyword evidence="3" id="KW-1185">Reference proteome</keyword>
<dbReference type="Proteomes" id="UP000235371">
    <property type="component" value="Unassembled WGS sequence"/>
</dbReference>
<dbReference type="RefSeq" id="XP_024743473.1">
    <property type="nucleotide sequence ID" value="XM_024887952.1"/>
</dbReference>
<protein>
    <submittedName>
        <fullName evidence="2">Uncharacterized protein</fullName>
    </submittedName>
</protein>
<dbReference type="InParanoid" id="A0A2J6TU64"/>